<dbReference type="GO" id="GO:0009507">
    <property type="term" value="C:chloroplast"/>
    <property type="evidence" value="ECO:0007669"/>
    <property type="project" value="TreeGrafter"/>
</dbReference>
<dbReference type="AlphaFoldDB" id="A0AAE0FQ74"/>
<dbReference type="PANTHER" id="PTHR36343">
    <property type="entry name" value="EXPRESSED PROTEIN"/>
    <property type="match status" value="1"/>
</dbReference>
<keyword evidence="2" id="KW-0472">Membrane</keyword>
<organism evidence="3 4">
    <name type="scientific">Cymbomonas tetramitiformis</name>
    <dbReference type="NCBI Taxonomy" id="36881"/>
    <lineage>
        <taxon>Eukaryota</taxon>
        <taxon>Viridiplantae</taxon>
        <taxon>Chlorophyta</taxon>
        <taxon>Pyramimonadophyceae</taxon>
        <taxon>Pyramimonadales</taxon>
        <taxon>Pyramimonadaceae</taxon>
        <taxon>Cymbomonas</taxon>
    </lineage>
</organism>
<keyword evidence="2" id="KW-0812">Transmembrane</keyword>
<reference evidence="3 4" key="1">
    <citation type="journal article" date="2015" name="Genome Biol. Evol.">
        <title>Comparative Genomics of a Bacterivorous Green Alga Reveals Evolutionary Causalities and Consequences of Phago-Mixotrophic Mode of Nutrition.</title>
        <authorList>
            <person name="Burns J.A."/>
            <person name="Paasch A."/>
            <person name="Narechania A."/>
            <person name="Kim E."/>
        </authorList>
    </citation>
    <scope>NUCLEOTIDE SEQUENCE [LARGE SCALE GENOMIC DNA]</scope>
    <source>
        <strain evidence="3 4">PLY_AMNH</strain>
    </source>
</reference>
<feature type="transmembrane region" description="Helical" evidence="2">
    <location>
        <begin position="88"/>
        <end position="112"/>
    </location>
</feature>
<dbReference type="Proteomes" id="UP001190700">
    <property type="component" value="Unassembled WGS sequence"/>
</dbReference>
<sequence>MAAIRMATVAGIALPAQRASMNSSKTTSRVPFAKARRTREVKSSRGTIVKALNNPDEPQKKLTRESEPDQYWMSEMEKEGKSPFQDPMAIAALTGLIVPFTILAIAIASGYIELQ</sequence>
<evidence type="ECO:0000256" key="2">
    <source>
        <dbReference type="SAM" id="Phobius"/>
    </source>
</evidence>
<proteinExistence type="predicted"/>
<dbReference type="PANTHER" id="PTHR36343:SF1">
    <property type="entry name" value="EXPRESSED PROTEIN"/>
    <property type="match status" value="1"/>
</dbReference>
<keyword evidence="2" id="KW-1133">Transmembrane helix</keyword>
<keyword evidence="4" id="KW-1185">Reference proteome</keyword>
<name>A0AAE0FQ74_9CHLO</name>
<evidence type="ECO:0000313" key="3">
    <source>
        <dbReference type="EMBL" id="KAK3263181.1"/>
    </source>
</evidence>
<protein>
    <submittedName>
        <fullName evidence="3">Uncharacterized protein</fullName>
    </submittedName>
</protein>
<feature type="region of interest" description="Disordered" evidence="1">
    <location>
        <begin position="18"/>
        <end position="37"/>
    </location>
</feature>
<evidence type="ECO:0000313" key="4">
    <source>
        <dbReference type="Proteomes" id="UP001190700"/>
    </source>
</evidence>
<accession>A0AAE0FQ74</accession>
<gene>
    <name evidence="3" type="ORF">CYMTET_28000</name>
</gene>
<dbReference type="EMBL" id="LGRX02015650">
    <property type="protein sequence ID" value="KAK3263181.1"/>
    <property type="molecule type" value="Genomic_DNA"/>
</dbReference>
<feature type="compositionally biased region" description="Polar residues" evidence="1">
    <location>
        <begin position="19"/>
        <end position="29"/>
    </location>
</feature>
<evidence type="ECO:0000256" key="1">
    <source>
        <dbReference type="SAM" id="MobiDB-lite"/>
    </source>
</evidence>
<comment type="caution">
    <text evidence="3">The sequence shown here is derived from an EMBL/GenBank/DDBJ whole genome shotgun (WGS) entry which is preliminary data.</text>
</comment>